<evidence type="ECO:0000313" key="3">
    <source>
        <dbReference type="Proteomes" id="UP000305539"/>
    </source>
</evidence>
<proteinExistence type="predicted"/>
<dbReference type="Pfam" id="PF13676">
    <property type="entry name" value="TIR_2"/>
    <property type="match status" value="1"/>
</dbReference>
<reference evidence="2 3" key="1">
    <citation type="submission" date="2019-04" db="EMBL/GenBank/DDBJ databases">
        <title>Trinickia sp. 7GSK02, isolated from subtropical forest soil.</title>
        <authorList>
            <person name="Gao Z.-H."/>
            <person name="Qiu L.-H."/>
        </authorList>
    </citation>
    <scope>NUCLEOTIDE SEQUENCE [LARGE SCALE GENOMIC DNA]</scope>
    <source>
        <strain evidence="2 3">7GSK02</strain>
    </source>
</reference>
<gene>
    <name evidence="2" type="ORF">FAZ69_04470</name>
</gene>
<keyword evidence="2" id="KW-0675">Receptor</keyword>
<dbReference type="OrthoDB" id="1426235at2"/>
<keyword evidence="3" id="KW-1185">Reference proteome</keyword>
<organism evidence="2 3">
    <name type="scientific">Trinickia terrae</name>
    <dbReference type="NCBI Taxonomy" id="2571161"/>
    <lineage>
        <taxon>Bacteria</taxon>
        <taxon>Pseudomonadati</taxon>
        <taxon>Pseudomonadota</taxon>
        <taxon>Betaproteobacteria</taxon>
        <taxon>Burkholderiales</taxon>
        <taxon>Burkholderiaceae</taxon>
        <taxon>Trinickia</taxon>
    </lineage>
</organism>
<dbReference type="AlphaFoldDB" id="A0A4U1IDI1"/>
<evidence type="ECO:0000313" key="2">
    <source>
        <dbReference type="EMBL" id="TKC91702.1"/>
    </source>
</evidence>
<dbReference type="RefSeq" id="WP_136892738.1">
    <property type="nucleotide sequence ID" value="NZ_SWJE01000002.1"/>
</dbReference>
<dbReference type="GO" id="GO:0007165">
    <property type="term" value="P:signal transduction"/>
    <property type="evidence" value="ECO:0007669"/>
    <property type="project" value="InterPro"/>
</dbReference>
<name>A0A4U1IDI1_9BURK</name>
<dbReference type="Gene3D" id="3.40.50.10140">
    <property type="entry name" value="Toll/interleukin-1 receptor homology (TIR) domain"/>
    <property type="match status" value="1"/>
</dbReference>
<protein>
    <submittedName>
        <fullName evidence="2">Toll/interleukin-1 receptor domain-containing protein</fullName>
    </submittedName>
</protein>
<dbReference type="PROSITE" id="PS50104">
    <property type="entry name" value="TIR"/>
    <property type="match status" value="1"/>
</dbReference>
<comment type="caution">
    <text evidence="2">The sequence shown here is derived from an EMBL/GenBank/DDBJ whole genome shotgun (WGS) entry which is preliminary data.</text>
</comment>
<dbReference type="SUPFAM" id="SSF52200">
    <property type="entry name" value="Toll/Interleukin receptor TIR domain"/>
    <property type="match status" value="1"/>
</dbReference>
<dbReference type="InterPro" id="IPR000157">
    <property type="entry name" value="TIR_dom"/>
</dbReference>
<dbReference type="SMART" id="SM00255">
    <property type="entry name" value="TIR"/>
    <property type="match status" value="1"/>
</dbReference>
<sequence length="250" mass="28301">MATRQKTKKAKPGTFADRFLARLRELTNEDRDMIPNKTLRESLGWDDDRYQRVKRNLVDQQLVKVGQGHSGLIGLSGPLTEPESPEPTQDAEIRPLTLFLSYSHADEQLKNELLKHLVPLQRIGLINAWHDRKLKAGDDIDHEILTQMRKADIALFLISVDFINSAYCHDVELSEALAMHSRGEVTLIPVVLRSCLWQHTALKELLALPRDGKAVKSWPDQDEALASVAEGIRLKAIELQQEKQHSLGRA</sequence>
<dbReference type="InterPro" id="IPR035897">
    <property type="entry name" value="Toll_tir_struct_dom_sf"/>
</dbReference>
<accession>A0A4U1IDI1</accession>
<feature type="domain" description="TIR" evidence="1">
    <location>
        <begin position="94"/>
        <end position="236"/>
    </location>
</feature>
<evidence type="ECO:0000259" key="1">
    <source>
        <dbReference type="PROSITE" id="PS50104"/>
    </source>
</evidence>
<dbReference type="Proteomes" id="UP000305539">
    <property type="component" value="Unassembled WGS sequence"/>
</dbReference>
<dbReference type="EMBL" id="SWJE01000002">
    <property type="protein sequence ID" value="TKC91702.1"/>
    <property type="molecule type" value="Genomic_DNA"/>
</dbReference>